<accession>A0ABT4ZI51</accession>
<evidence type="ECO:0000313" key="2">
    <source>
        <dbReference type="Proteomes" id="UP001165641"/>
    </source>
</evidence>
<dbReference type="RefSeq" id="WP_271890114.1">
    <property type="nucleotide sequence ID" value="NZ_JAQBIE010000024.1"/>
</dbReference>
<evidence type="ECO:0008006" key="3">
    <source>
        <dbReference type="Google" id="ProtNLM"/>
    </source>
</evidence>
<dbReference type="EMBL" id="JAQBIE010000024">
    <property type="protein sequence ID" value="MDB6178998.1"/>
    <property type="molecule type" value="Genomic_DNA"/>
</dbReference>
<comment type="caution">
    <text evidence="1">The sequence shown here is derived from an EMBL/GenBank/DDBJ whole genome shotgun (WGS) entry which is preliminary data.</text>
</comment>
<reference evidence="1" key="1">
    <citation type="submission" date="2022-12" db="EMBL/GenBank/DDBJ databases">
        <title>Paracoccus onchidii sp. nov., isolated from a marine invertebrate from the South China Sea.</title>
        <authorList>
            <person name="Xu S."/>
            <person name="Liu Z."/>
            <person name="Xu Y."/>
        </authorList>
    </citation>
    <scope>NUCLEOTIDE SEQUENCE</scope>
    <source>
        <strain evidence="1">Z330</strain>
    </source>
</reference>
<gene>
    <name evidence="1" type="ORF">PAF17_16015</name>
</gene>
<name>A0ABT4ZI51_9RHOB</name>
<sequence length="72" mass="7803">MLVKNVQMANGPVRIKVGDTTFVLMRARGRTVKIGIDAPREIAVEVNSGDDKEALLDAVEKSIQSVVKGDHD</sequence>
<keyword evidence="2" id="KW-1185">Reference proteome</keyword>
<dbReference type="Proteomes" id="UP001165641">
    <property type="component" value="Unassembled WGS sequence"/>
</dbReference>
<protein>
    <recommendedName>
        <fullName evidence="3">Translational regulator CsrA</fullName>
    </recommendedName>
</protein>
<proteinExistence type="predicted"/>
<organism evidence="1 2">
    <name type="scientific">Paracoccus onchidii</name>
    <dbReference type="NCBI Taxonomy" id="3017813"/>
    <lineage>
        <taxon>Bacteria</taxon>
        <taxon>Pseudomonadati</taxon>
        <taxon>Pseudomonadota</taxon>
        <taxon>Alphaproteobacteria</taxon>
        <taxon>Rhodobacterales</taxon>
        <taxon>Paracoccaceae</taxon>
        <taxon>Paracoccus</taxon>
    </lineage>
</organism>
<evidence type="ECO:0000313" key="1">
    <source>
        <dbReference type="EMBL" id="MDB6178998.1"/>
    </source>
</evidence>